<evidence type="ECO:0008006" key="4">
    <source>
        <dbReference type="Google" id="ProtNLM"/>
    </source>
</evidence>
<organism evidence="2 3">
    <name type="scientific">Microcoleus asticus IPMA8</name>
    <dbReference type="NCBI Taxonomy" id="2563858"/>
    <lineage>
        <taxon>Bacteria</taxon>
        <taxon>Bacillati</taxon>
        <taxon>Cyanobacteriota</taxon>
        <taxon>Cyanophyceae</taxon>
        <taxon>Oscillatoriophycideae</taxon>
        <taxon>Oscillatoriales</taxon>
        <taxon>Microcoleaceae</taxon>
        <taxon>Microcoleus</taxon>
        <taxon>Microcoleus asticus</taxon>
    </lineage>
</organism>
<comment type="caution">
    <text evidence="2">The sequence shown here is derived from an EMBL/GenBank/DDBJ whole genome shotgun (WGS) entry which is preliminary data.</text>
</comment>
<protein>
    <recommendedName>
        <fullName evidence="4">C-type lysozyme inhibitor domain-containing protein</fullName>
    </recommendedName>
</protein>
<reference evidence="2 3" key="1">
    <citation type="journal article" date="2020" name="Sci. Rep.">
        <title>A novel cyanobacterial geosmin producer, revising GeoA distribution and dispersion patterns in Bacteria.</title>
        <authorList>
            <person name="Churro C."/>
            <person name="Semedo-Aguiar A.P."/>
            <person name="Silva A.D."/>
            <person name="Pereira-Leal J.B."/>
            <person name="Leite R.B."/>
        </authorList>
    </citation>
    <scope>NUCLEOTIDE SEQUENCE [LARGE SCALE GENOMIC DNA]</scope>
    <source>
        <strain evidence="2 3">IPMA8</strain>
    </source>
</reference>
<gene>
    <name evidence="2" type="ORF">E5S67_06237</name>
</gene>
<keyword evidence="3" id="KW-1185">Reference proteome</keyword>
<evidence type="ECO:0000313" key="2">
    <source>
        <dbReference type="EMBL" id="NQE38452.1"/>
    </source>
</evidence>
<evidence type="ECO:0000313" key="3">
    <source>
        <dbReference type="Proteomes" id="UP000702425"/>
    </source>
</evidence>
<dbReference type="EMBL" id="SRRZ01000227">
    <property type="protein sequence ID" value="NQE38452.1"/>
    <property type="molecule type" value="Genomic_DNA"/>
</dbReference>
<feature type="signal peptide" evidence="1">
    <location>
        <begin position="1"/>
        <end position="37"/>
    </location>
</feature>
<sequence length="134" mass="14754">MSSTTFLITMKTLLKKSALLLAIPICVLTNFSLPASADSTADLILSTRCQGGYNINIWKKKASGELLYRSTSSNGNLSLGGGTSKATEGVRVYKFRKGNYQYWVWDGTLDSPKSGTLEVYKNNRILMQKACRKS</sequence>
<proteinExistence type="predicted"/>
<accession>A0ABX2D740</accession>
<keyword evidence="1" id="KW-0732">Signal</keyword>
<evidence type="ECO:0000256" key="1">
    <source>
        <dbReference type="SAM" id="SignalP"/>
    </source>
</evidence>
<dbReference type="Proteomes" id="UP000702425">
    <property type="component" value="Unassembled WGS sequence"/>
</dbReference>
<name>A0ABX2D740_9CYAN</name>
<feature type="chain" id="PRO_5045342917" description="C-type lysozyme inhibitor domain-containing protein" evidence="1">
    <location>
        <begin position="38"/>
        <end position="134"/>
    </location>
</feature>